<evidence type="ECO:0000313" key="1">
    <source>
        <dbReference type="EMBL" id="MBB3045107.1"/>
    </source>
</evidence>
<dbReference type="InterPro" id="IPR021243">
    <property type="entry name" value="DUF2804"/>
</dbReference>
<dbReference type="Pfam" id="PF10974">
    <property type="entry name" value="DUF2804"/>
    <property type="match status" value="1"/>
</dbReference>
<dbReference type="EMBL" id="JACHWR010000005">
    <property type="protein sequence ID" value="MBB3045107.1"/>
    <property type="molecule type" value="Genomic_DNA"/>
</dbReference>
<organism evidence="1 2">
    <name type="scientific">Nocardioides soli</name>
    <dbReference type="NCBI Taxonomy" id="1036020"/>
    <lineage>
        <taxon>Bacteria</taxon>
        <taxon>Bacillati</taxon>
        <taxon>Actinomycetota</taxon>
        <taxon>Actinomycetes</taxon>
        <taxon>Propionibacteriales</taxon>
        <taxon>Nocardioidaceae</taxon>
        <taxon>Nocardioides</taxon>
    </lineage>
</organism>
<reference evidence="1 2" key="1">
    <citation type="submission" date="2020-08" db="EMBL/GenBank/DDBJ databases">
        <title>Sequencing the genomes of 1000 actinobacteria strains.</title>
        <authorList>
            <person name="Klenk H.-P."/>
        </authorList>
    </citation>
    <scope>NUCLEOTIDE SEQUENCE [LARGE SCALE GENOMIC DNA]</scope>
    <source>
        <strain evidence="1 2">DSM 105498</strain>
    </source>
</reference>
<dbReference type="PANTHER" id="PTHR35868:SF3">
    <property type="entry name" value="DUF2804 DOMAIN-CONTAINING PROTEIN"/>
    <property type="match status" value="1"/>
</dbReference>
<name>A0A7W4Z3L7_9ACTN</name>
<dbReference type="RefSeq" id="WP_183595119.1">
    <property type="nucleotide sequence ID" value="NZ_JACHWR010000005.1"/>
</dbReference>
<protein>
    <recommendedName>
        <fullName evidence="3">DUF2804 domain-containing protein</fullName>
    </recommendedName>
</protein>
<accession>A0A7W4Z3L7</accession>
<keyword evidence="2" id="KW-1185">Reference proteome</keyword>
<proteinExistence type="predicted"/>
<evidence type="ECO:0000313" key="2">
    <source>
        <dbReference type="Proteomes" id="UP000589626"/>
    </source>
</evidence>
<sequence length="314" mass="34676">MTEREITEPVELCLPNGRLNPAAVGWARRPLVRPNLRGWGRAKRWEYWGVVTDRFCLGLVVSSLDYAGVCSLWVLDRETGRTWEREAVPPLGRGVAIPRGYGGVASVTSRALRLEVSDSALRATAPGVDVDLTVAQGAEVLGVVVPWSSRRFQYTVKDVSRPVGGSLRLDGTAYDVSGWAVLDHGRGKWPYAVTWNWAAGSGDGRGLTLGGKWTDGTGITENGLFVDGRLHKIGADLVWEYDRGDWLRPWRIRGDGVDATFTPFHEKVSRTNLGVVANETHQRFGHWSGWASADGERVELDGLVGWAEEARNRW</sequence>
<comment type="caution">
    <text evidence="1">The sequence shown here is derived from an EMBL/GenBank/DDBJ whole genome shotgun (WGS) entry which is preliminary data.</text>
</comment>
<gene>
    <name evidence="1" type="ORF">FHU40_004960</name>
</gene>
<dbReference type="PANTHER" id="PTHR35868">
    <property type="entry name" value="DUF2804 DOMAIN-CONTAINING PROTEIN-RELATED"/>
    <property type="match status" value="1"/>
</dbReference>
<dbReference type="AlphaFoldDB" id="A0A7W4Z3L7"/>
<dbReference type="Proteomes" id="UP000589626">
    <property type="component" value="Unassembled WGS sequence"/>
</dbReference>
<evidence type="ECO:0008006" key="3">
    <source>
        <dbReference type="Google" id="ProtNLM"/>
    </source>
</evidence>